<comment type="caution">
    <text evidence="3">The sequence shown here is derived from an EMBL/GenBank/DDBJ whole genome shotgun (WGS) entry which is preliminary data.</text>
</comment>
<keyword evidence="4" id="KW-1185">Reference proteome</keyword>
<accession>A0ABT4I8C0</accession>
<dbReference type="NCBIfam" id="NF033493">
    <property type="entry name" value="MetS_like_NSS"/>
    <property type="match status" value="1"/>
</dbReference>
<name>A0ABT4I8C0_9ACTO</name>
<feature type="compositionally biased region" description="Basic and acidic residues" evidence="1">
    <location>
        <begin position="38"/>
        <end position="48"/>
    </location>
</feature>
<dbReference type="EMBL" id="JAPTMY010000015">
    <property type="protein sequence ID" value="MCZ0857993.1"/>
    <property type="molecule type" value="Genomic_DNA"/>
</dbReference>
<sequence length="59" mass="6251">MTGPAITLMLVAIVVIWGGLAVSVTALVVRGRREDRDARAQARAAAREHLRHPGAPPQA</sequence>
<evidence type="ECO:0000313" key="3">
    <source>
        <dbReference type="EMBL" id="MCZ0857993.1"/>
    </source>
</evidence>
<evidence type="ECO:0000256" key="1">
    <source>
        <dbReference type="SAM" id="MobiDB-lite"/>
    </source>
</evidence>
<dbReference type="InterPro" id="IPR031596">
    <property type="entry name" value="MaAIMP_sms"/>
</dbReference>
<dbReference type="RefSeq" id="WP_268917482.1">
    <property type="nucleotide sequence ID" value="NZ_JAPTMY010000015.1"/>
</dbReference>
<keyword evidence="2" id="KW-0472">Membrane</keyword>
<evidence type="ECO:0000313" key="4">
    <source>
        <dbReference type="Proteomes" id="UP001072034"/>
    </source>
</evidence>
<feature type="transmembrane region" description="Helical" evidence="2">
    <location>
        <begin position="6"/>
        <end position="29"/>
    </location>
</feature>
<protein>
    <submittedName>
        <fullName evidence="3">Methionine/alanine import family NSS transporter small subunit</fullName>
    </submittedName>
</protein>
<dbReference type="Pfam" id="PF16951">
    <property type="entry name" value="MaAIMP_sms"/>
    <property type="match status" value="1"/>
</dbReference>
<proteinExistence type="predicted"/>
<keyword evidence="2" id="KW-0812">Transmembrane</keyword>
<gene>
    <name evidence="3" type="ORF">OHJ16_08040</name>
</gene>
<organism evidence="3 4">
    <name type="scientific">Actinomyces israelii</name>
    <dbReference type="NCBI Taxonomy" id="1659"/>
    <lineage>
        <taxon>Bacteria</taxon>
        <taxon>Bacillati</taxon>
        <taxon>Actinomycetota</taxon>
        <taxon>Actinomycetes</taxon>
        <taxon>Actinomycetales</taxon>
        <taxon>Actinomycetaceae</taxon>
        <taxon>Actinomyces</taxon>
    </lineage>
</organism>
<feature type="region of interest" description="Disordered" evidence="1">
    <location>
        <begin position="38"/>
        <end position="59"/>
    </location>
</feature>
<keyword evidence="2" id="KW-1133">Transmembrane helix</keyword>
<reference evidence="3" key="1">
    <citation type="submission" date="2022-10" db="EMBL/GenBank/DDBJ databases">
        <title>Genome sequence of Actinomyces israelii ATCC 10048.</title>
        <authorList>
            <person name="Watt R.M."/>
            <person name="Tong W.M."/>
        </authorList>
    </citation>
    <scope>NUCLEOTIDE SEQUENCE</scope>
    <source>
        <strain evidence="3">ATCC 10048</strain>
    </source>
</reference>
<evidence type="ECO:0000256" key="2">
    <source>
        <dbReference type="SAM" id="Phobius"/>
    </source>
</evidence>
<dbReference type="Proteomes" id="UP001072034">
    <property type="component" value="Unassembled WGS sequence"/>
</dbReference>